<keyword evidence="7" id="KW-1185">Reference proteome</keyword>
<dbReference type="InterPro" id="IPR051544">
    <property type="entry name" value="TPS_OM_transporter"/>
</dbReference>
<dbReference type="Gene3D" id="2.40.160.50">
    <property type="entry name" value="membrane protein fhac: a member of the omp85/tpsb transporter family"/>
    <property type="match status" value="1"/>
</dbReference>
<sequence length="548" mass="60498">MVISKGRYGLRLAMLATLWGINGLALAQVAPTLPGQVSPVLQREQLEQQQRQREMEERARQLQVPALKGEALEAQALPDQDVAFVLQSIRFTPSVFLQEPDLEALARPYAGRELRFADLNTLLAQVNALYERAGQLTARAVIPPQSVEKGELRVVLVEAKLDEVEWQGQRWVDPAFYERRIQLEQGQVLDSPKLMSDIQRFNATTPGPQVSAGLSPGRTFGTSKVTLQAHEPERLQWLGFANNYGNQGSGREQFGGSLTWFSPSGASDTFTALVVGTSDSTYGSLRYARPVNRYNGVAYVEAGANTMKITQGPYADLDIEGDSQVYSAGYDHPWWLGPKWLLRAGAGYMWQASETTVEGLPLSDTNIGEFFLSGTAEYRNAPWYVRYDQRVRQASADNDISGESGSYTLLNGSALLNRVIGASYAFNGRLAWQYASDPAKLPSSLYFQLGGITSVRGYDPGVISAPRGVSTNLEFSRRFAERWQLFAFYDYGLATELGTRDVDLQSAGLGLNVDWNRHFSANLVAASALNDVVPDQDSTQVLLQIIVR</sequence>
<name>A0ABQ6ZBE8_9GAMM</name>
<dbReference type="EMBL" id="PDWN01000002">
    <property type="protein sequence ID" value="KAF1696856.1"/>
    <property type="molecule type" value="Genomic_DNA"/>
</dbReference>
<evidence type="ECO:0008006" key="8">
    <source>
        <dbReference type="Google" id="ProtNLM"/>
    </source>
</evidence>
<evidence type="ECO:0000256" key="1">
    <source>
        <dbReference type="ARBA" id="ARBA00022452"/>
    </source>
</evidence>
<gene>
    <name evidence="6" type="ORF">CSC65_02105</name>
</gene>
<comment type="caution">
    <text evidence="6">The sequence shown here is derived from an EMBL/GenBank/DDBJ whole genome shotgun (WGS) entry which is preliminary data.</text>
</comment>
<evidence type="ECO:0000259" key="4">
    <source>
        <dbReference type="Pfam" id="PF03865"/>
    </source>
</evidence>
<accession>A0ABQ6ZBE8</accession>
<dbReference type="PANTHER" id="PTHR34597">
    <property type="entry name" value="SLR1661 PROTEIN"/>
    <property type="match status" value="1"/>
</dbReference>
<feature type="domain" description="Polypeptide-transport-associated ShlB-type" evidence="5">
    <location>
        <begin position="84"/>
        <end position="158"/>
    </location>
</feature>
<feature type="domain" description="Haemolysin activator HlyB C-terminal" evidence="4">
    <location>
        <begin position="221"/>
        <end position="511"/>
    </location>
</feature>
<dbReference type="InterPro" id="IPR013686">
    <property type="entry name" value="Polypept-transport_assoc_ShlB"/>
</dbReference>
<evidence type="ECO:0000313" key="6">
    <source>
        <dbReference type="EMBL" id="KAF1696856.1"/>
    </source>
</evidence>
<evidence type="ECO:0000256" key="3">
    <source>
        <dbReference type="ARBA" id="ARBA00023237"/>
    </source>
</evidence>
<dbReference type="Gene3D" id="3.10.20.310">
    <property type="entry name" value="membrane protein fhac"/>
    <property type="match status" value="1"/>
</dbReference>
<proteinExistence type="predicted"/>
<reference evidence="6 7" key="1">
    <citation type="submission" date="2017-10" db="EMBL/GenBank/DDBJ databases">
        <title>Whole genome sequencing of members of genus Pseudoxanthomonas.</title>
        <authorList>
            <person name="Kumar S."/>
            <person name="Bansal K."/>
            <person name="Kaur A."/>
            <person name="Patil P."/>
            <person name="Sharma S."/>
            <person name="Patil P.B."/>
        </authorList>
    </citation>
    <scope>NUCLEOTIDE SEQUENCE [LARGE SCALE GENOMIC DNA]</scope>
    <source>
        <strain evidence="6 7">DSM 17801</strain>
    </source>
</reference>
<evidence type="ECO:0000256" key="2">
    <source>
        <dbReference type="ARBA" id="ARBA00022692"/>
    </source>
</evidence>
<organism evidence="6 7">
    <name type="scientific">Pseudoxanthomonas daejeonensis</name>
    <dbReference type="NCBI Taxonomy" id="266062"/>
    <lineage>
        <taxon>Bacteria</taxon>
        <taxon>Pseudomonadati</taxon>
        <taxon>Pseudomonadota</taxon>
        <taxon>Gammaproteobacteria</taxon>
        <taxon>Lysobacterales</taxon>
        <taxon>Lysobacteraceae</taxon>
        <taxon>Pseudoxanthomonas</taxon>
    </lineage>
</organism>
<evidence type="ECO:0000259" key="5">
    <source>
        <dbReference type="Pfam" id="PF08479"/>
    </source>
</evidence>
<dbReference type="InterPro" id="IPR005565">
    <property type="entry name" value="Hemolysn_activator_HlyB_C"/>
</dbReference>
<dbReference type="Proteomes" id="UP000788419">
    <property type="component" value="Unassembled WGS sequence"/>
</dbReference>
<dbReference type="Pfam" id="PF08479">
    <property type="entry name" value="POTRA_2"/>
    <property type="match status" value="1"/>
</dbReference>
<keyword evidence="1" id="KW-0472">Membrane</keyword>
<keyword evidence="2" id="KW-0812">Transmembrane</keyword>
<protein>
    <recommendedName>
        <fullName evidence="8">Hemolysin activation/secretion protein</fullName>
    </recommendedName>
</protein>
<dbReference type="Pfam" id="PF03865">
    <property type="entry name" value="ShlB"/>
    <property type="match status" value="1"/>
</dbReference>
<evidence type="ECO:0000313" key="7">
    <source>
        <dbReference type="Proteomes" id="UP000788419"/>
    </source>
</evidence>
<keyword evidence="3" id="KW-0998">Cell outer membrane</keyword>
<keyword evidence="1" id="KW-1134">Transmembrane beta strand</keyword>
<dbReference type="PANTHER" id="PTHR34597:SF1">
    <property type="entry name" value="HEME_HEMOPEXIN TRANSPORTER PROTEIN HUXB"/>
    <property type="match status" value="1"/>
</dbReference>